<evidence type="ECO:0000313" key="3">
    <source>
        <dbReference type="EMBL" id="MFK9089924.1"/>
    </source>
</evidence>
<proteinExistence type="predicted"/>
<accession>A0ABW8RBS6</accession>
<dbReference type="PANTHER" id="PTHR48081">
    <property type="entry name" value="AB HYDROLASE SUPERFAMILY PROTEIN C4A8.06C"/>
    <property type="match status" value="1"/>
</dbReference>
<dbReference type="GO" id="GO:0016787">
    <property type="term" value="F:hydrolase activity"/>
    <property type="evidence" value="ECO:0007669"/>
    <property type="project" value="UniProtKB-KW"/>
</dbReference>
<dbReference type="RefSeq" id="WP_406578647.1">
    <property type="nucleotide sequence ID" value="NZ_JBJHQH010000001.1"/>
</dbReference>
<comment type="caution">
    <text evidence="3">The sequence shown here is derived from an EMBL/GenBank/DDBJ whole genome shotgun (WGS) entry which is preliminary data.</text>
</comment>
<evidence type="ECO:0000313" key="4">
    <source>
        <dbReference type="Proteomes" id="UP001623041"/>
    </source>
</evidence>
<organism evidence="3 4">
    <name type="scientific">Bacillus salipaludis</name>
    <dbReference type="NCBI Taxonomy" id="2547811"/>
    <lineage>
        <taxon>Bacteria</taxon>
        <taxon>Bacillati</taxon>
        <taxon>Bacillota</taxon>
        <taxon>Bacilli</taxon>
        <taxon>Bacillales</taxon>
        <taxon>Bacillaceae</taxon>
        <taxon>Bacillus</taxon>
    </lineage>
</organism>
<reference evidence="3 4" key="1">
    <citation type="submission" date="2024-11" db="EMBL/GenBank/DDBJ databases">
        <authorList>
            <person name="Lucas J.A."/>
        </authorList>
    </citation>
    <scope>NUCLEOTIDE SEQUENCE [LARGE SCALE GENOMIC DNA]</scope>
    <source>
        <strain evidence="3 4">Z 5.4</strain>
    </source>
</reference>
<sequence length="286" mass="32228">MMKTSFVYKEVDGCEIRGDFYSVETSLAPLVVYIHGGGLIWGMRGDIKKEQIALYQQAGYHVCSIDYRLAPESKLPSIIEDVQDVLIWLKEQGADRFHFDPERIAVTGSSAGGYLALLAGTFQVRPKAIVSFYGYGDILGDWYQMPSPYFSKMTAVPEALAHQLIQQKTISEAPIERRFAIYLFCRQKGKWIDYVTNADSAKTLIEYCPVESIDAHYPPTMLLHGDMDEDVPFEQSLQMSEALTKAGIYNKLITIPNGIHSFDNDMDAPVVINAFNQVIKFLKETL</sequence>
<dbReference type="InterPro" id="IPR050300">
    <property type="entry name" value="GDXG_lipolytic_enzyme"/>
</dbReference>
<evidence type="ECO:0000259" key="2">
    <source>
        <dbReference type="Pfam" id="PF20434"/>
    </source>
</evidence>
<dbReference type="SUPFAM" id="SSF53474">
    <property type="entry name" value="alpha/beta-Hydrolases"/>
    <property type="match status" value="1"/>
</dbReference>
<dbReference type="Pfam" id="PF20434">
    <property type="entry name" value="BD-FAE"/>
    <property type="match status" value="1"/>
</dbReference>
<feature type="domain" description="BD-FAE-like" evidence="2">
    <location>
        <begin position="25"/>
        <end position="243"/>
    </location>
</feature>
<evidence type="ECO:0000256" key="1">
    <source>
        <dbReference type="ARBA" id="ARBA00022801"/>
    </source>
</evidence>
<name>A0ABW8RBS6_9BACI</name>
<dbReference type="InterPro" id="IPR029058">
    <property type="entry name" value="AB_hydrolase_fold"/>
</dbReference>
<dbReference type="InterPro" id="IPR049492">
    <property type="entry name" value="BD-FAE-like_dom"/>
</dbReference>
<protein>
    <submittedName>
        <fullName evidence="3">Alpha/beta hydrolase</fullName>
    </submittedName>
</protein>
<dbReference type="EMBL" id="JBJHQH010000001">
    <property type="protein sequence ID" value="MFK9089924.1"/>
    <property type="molecule type" value="Genomic_DNA"/>
</dbReference>
<keyword evidence="4" id="KW-1185">Reference proteome</keyword>
<keyword evidence="1 3" id="KW-0378">Hydrolase</keyword>
<dbReference type="Proteomes" id="UP001623041">
    <property type="component" value="Unassembled WGS sequence"/>
</dbReference>
<gene>
    <name evidence="3" type="ORF">ACJEBI_00320</name>
</gene>
<dbReference type="Gene3D" id="3.40.50.1820">
    <property type="entry name" value="alpha/beta hydrolase"/>
    <property type="match status" value="1"/>
</dbReference>
<dbReference type="PANTHER" id="PTHR48081:SF3">
    <property type="entry name" value="ALPHA_BETA HYDROLASE FOLD-3 DOMAIN-CONTAINING PROTEIN"/>
    <property type="match status" value="1"/>
</dbReference>